<evidence type="ECO:0000256" key="2">
    <source>
        <dbReference type="ARBA" id="ARBA00022448"/>
    </source>
</evidence>
<keyword evidence="10" id="KW-1185">Reference proteome</keyword>
<organism evidence="9 10">
    <name type="scientific">Tenggerimyces flavus</name>
    <dbReference type="NCBI Taxonomy" id="1708749"/>
    <lineage>
        <taxon>Bacteria</taxon>
        <taxon>Bacillati</taxon>
        <taxon>Actinomycetota</taxon>
        <taxon>Actinomycetes</taxon>
        <taxon>Propionibacteriales</taxon>
        <taxon>Nocardioidaceae</taxon>
        <taxon>Tenggerimyces</taxon>
    </lineage>
</organism>
<feature type="transmembrane region" description="Helical" evidence="7">
    <location>
        <begin position="182"/>
        <end position="202"/>
    </location>
</feature>
<keyword evidence="3" id="KW-1003">Cell membrane</keyword>
<dbReference type="Pfam" id="PF00528">
    <property type="entry name" value="BPD_transp_1"/>
    <property type="match status" value="1"/>
</dbReference>
<protein>
    <submittedName>
        <fullName evidence="9">ABC transporter permease</fullName>
    </submittedName>
</protein>
<feature type="transmembrane region" description="Helical" evidence="7">
    <location>
        <begin position="240"/>
        <end position="266"/>
    </location>
</feature>
<dbReference type="PROSITE" id="PS50928">
    <property type="entry name" value="ABC_TM1"/>
    <property type="match status" value="1"/>
</dbReference>
<dbReference type="PANTHER" id="PTHR43163:SF6">
    <property type="entry name" value="DIPEPTIDE TRANSPORT SYSTEM PERMEASE PROTEIN DPPB-RELATED"/>
    <property type="match status" value="1"/>
</dbReference>
<evidence type="ECO:0000313" key="10">
    <source>
        <dbReference type="Proteomes" id="UP001595699"/>
    </source>
</evidence>
<comment type="caution">
    <text evidence="9">The sequence shown here is derived from an EMBL/GenBank/DDBJ whole genome shotgun (WGS) entry which is preliminary data.</text>
</comment>
<proteinExistence type="inferred from homology"/>
<dbReference type="Proteomes" id="UP001595699">
    <property type="component" value="Unassembled WGS sequence"/>
</dbReference>
<evidence type="ECO:0000256" key="4">
    <source>
        <dbReference type="ARBA" id="ARBA00022692"/>
    </source>
</evidence>
<evidence type="ECO:0000313" key="9">
    <source>
        <dbReference type="EMBL" id="MFC3763035.1"/>
    </source>
</evidence>
<keyword evidence="6 7" id="KW-0472">Membrane</keyword>
<dbReference type="EMBL" id="JBHRZH010000017">
    <property type="protein sequence ID" value="MFC3763035.1"/>
    <property type="molecule type" value="Genomic_DNA"/>
</dbReference>
<feature type="transmembrane region" description="Helical" evidence="7">
    <location>
        <begin position="138"/>
        <end position="162"/>
    </location>
</feature>
<dbReference type="SUPFAM" id="SSF161098">
    <property type="entry name" value="MetI-like"/>
    <property type="match status" value="1"/>
</dbReference>
<feature type="transmembrane region" description="Helical" evidence="7">
    <location>
        <begin position="9"/>
        <end position="30"/>
    </location>
</feature>
<keyword evidence="5 7" id="KW-1133">Transmembrane helix</keyword>
<evidence type="ECO:0000256" key="3">
    <source>
        <dbReference type="ARBA" id="ARBA00022475"/>
    </source>
</evidence>
<evidence type="ECO:0000256" key="5">
    <source>
        <dbReference type="ARBA" id="ARBA00022989"/>
    </source>
</evidence>
<comment type="subcellular location">
    <subcellularLocation>
        <location evidence="1 7">Cell membrane</location>
        <topology evidence="1 7">Multi-pass membrane protein</topology>
    </subcellularLocation>
</comment>
<dbReference type="InterPro" id="IPR000515">
    <property type="entry name" value="MetI-like"/>
</dbReference>
<dbReference type="InterPro" id="IPR045621">
    <property type="entry name" value="BPD_transp_1_N"/>
</dbReference>
<dbReference type="PANTHER" id="PTHR43163">
    <property type="entry name" value="DIPEPTIDE TRANSPORT SYSTEM PERMEASE PROTEIN DPPB-RELATED"/>
    <property type="match status" value="1"/>
</dbReference>
<keyword evidence="2 7" id="KW-0813">Transport</keyword>
<dbReference type="Pfam" id="PF19300">
    <property type="entry name" value="BPD_transp_1_N"/>
    <property type="match status" value="1"/>
</dbReference>
<dbReference type="RefSeq" id="WP_205119879.1">
    <property type="nucleotide sequence ID" value="NZ_JAFBCM010000001.1"/>
</dbReference>
<feature type="transmembrane region" description="Helical" evidence="7">
    <location>
        <begin position="103"/>
        <end position="126"/>
    </location>
</feature>
<sequence>MGAYLIRRLITNIGVLFVICVGLFILVRAVPGDPIDVLVPPEVRGSAGPEFLELKRHELGLDQPLVVQFGRWLGDAVTGDFGMSFQYNRSVTGMLLERVGPTVLLMGTALLISWLLAFPLGILAALRRNSAVDYVTAAFSLGAISIPTFFLGIGAIYVFSLKLQVLPSSGMSSPDDGSGLDILRHLAMPAVLLGLAGAGPYVRYVRSGLLSELYADYVRTAMAKGASRLRAVVRHALRNALIPLVTVAALSIPNLLGGAVVVETVFSWPGMGQLAVAATNAQDYPVITGFALLISVLVIASNLAADLLYAVVDPRVRLG</sequence>
<dbReference type="InterPro" id="IPR035906">
    <property type="entry name" value="MetI-like_sf"/>
</dbReference>
<dbReference type="CDD" id="cd06261">
    <property type="entry name" value="TM_PBP2"/>
    <property type="match status" value="1"/>
</dbReference>
<gene>
    <name evidence="9" type="ORF">ACFOUW_19495</name>
</gene>
<feature type="transmembrane region" description="Helical" evidence="7">
    <location>
        <begin position="286"/>
        <end position="312"/>
    </location>
</feature>
<name>A0ABV7YH84_9ACTN</name>
<feature type="domain" description="ABC transmembrane type-1" evidence="8">
    <location>
        <begin position="99"/>
        <end position="305"/>
    </location>
</feature>
<evidence type="ECO:0000256" key="7">
    <source>
        <dbReference type="RuleBase" id="RU363032"/>
    </source>
</evidence>
<reference evidence="10" key="1">
    <citation type="journal article" date="2019" name="Int. J. Syst. Evol. Microbiol.">
        <title>The Global Catalogue of Microorganisms (GCM) 10K type strain sequencing project: providing services to taxonomists for standard genome sequencing and annotation.</title>
        <authorList>
            <consortium name="The Broad Institute Genomics Platform"/>
            <consortium name="The Broad Institute Genome Sequencing Center for Infectious Disease"/>
            <person name="Wu L."/>
            <person name="Ma J."/>
        </authorList>
    </citation>
    <scope>NUCLEOTIDE SEQUENCE [LARGE SCALE GENOMIC DNA]</scope>
    <source>
        <strain evidence="10">CGMCC 4.7241</strain>
    </source>
</reference>
<comment type="similarity">
    <text evidence="7">Belongs to the binding-protein-dependent transport system permease family.</text>
</comment>
<keyword evidence="4 7" id="KW-0812">Transmembrane</keyword>
<evidence type="ECO:0000259" key="8">
    <source>
        <dbReference type="PROSITE" id="PS50928"/>
    </source>
</evidence>
<evidence type="ECO:0000256" key="6">
    <source>
        <dbReference type="ARBA" id="ARBA00023136"/>
    </source>
</evidence>
<accession>A0ABV7YH84</accession>
<dbReference type="Gene3D" id="1.10.3720.10">
    <property type="entry name" value="MetI-like"/>
    <property type="match status" value="1"/>
</dbReference>
<evidence type="ECO:0000256" key="1">
    <source>
        <dbReference type="ARBA" id="ARBA00004651"/>
    </source>
</evidence>